<dbReference type="InterPro" id="IPR011761">
    <property type="entry name" value="ATP-grasp"/>
</dbReference>
<keyword evidence="2 5" id="KW-0436">Ligase</keyword>
<gene>
    <name evidence="5" type="ORF">GWO12_10210</name>
</gene>
<proteinExistence type="inferred from homology"/>
<dbReference type="Gene3D" id="3.30.470.20">
    <property type="entry name" value="ATP-grasp fold, B domain"/>
    <property type="match status" value="1"/>
</dbReference>
<evidence type="ECO:0000256" key="2">
    <source>
        <dbReference type="ARBA" id="ARBA00022598"/>
    </source>
</evidence>
<dbReference type="GO" id="GO:0005524">
    <property type="term" value="F:ATP binding"/>
    <property type="evidence" value="ECO:0007669"/>
    <property type="project" value="UniProtKB-UniRule"/>
</dbReference>
<dbReference type="PROSITE" id="PS50975">
    <property type="entry name" value="ATP_GRASP"/>
    <property type="match status" value="1"/>
</dbReference>
<dbReference type="Proteomes" id="UP000702544">
    <property type="component" value="Unassembled WGS sequence"/>
</dbReference>
<evidence type="ECO:0000313" key="6">
    <source>
        <dbReference type="Proteomes" id="UP000702544"/>
    </source>
</evidence>
<keyword evidence="3" id="KW-0547">Nucleotide-binding</keyword>
<dbReference type="InterPro" id="IPR011095">
    <property type="entry name" value="Dala_Dala_lig_C"/>
</dbReference>
<dbReference type="SUPFAM" id="SSF56059">
    <property type="entry name" value="Glutathione synthetase ATP-binding domain-like"/>
    <property type="match status" value="1"/>
</dbReference>
<evidence type="ECO:0000256" key="3">
    <source>
        <dbReference type="PROSITE-ProRule" id="PRU00409"/>
    </source>
</evidence>
<reference evidence="5 6" key="1">
    <citation type="submission" date="2020-01" db="EMBL/GenBank/DDBJ databases">
        <title>Genomes assembled from Gulf of Kutch pelagic sediment metagenomes.</title>
        <authorList>
            <person name="Chandrashekar M."/>
            <person name="Mahajan M.S."/>
            <person name="Dave K.J."/>
            <person name="Vatsa P."/>
            <person name="Nathani N.M."/>
        </authorList>
    </citation>
    <scope>NUCLEOTIDE SEQUENCE [LARGE SCALE GENOMIC DNA]</scope>
    <source>
        <strain evidence="5">KS3-K002</strain>
    </source>
</reference>
<name>A0AAE5CDB6_9BACT</name>
<dbReference type="Pfam" id="PF07478">
    <property type="entry name" value="Dala_Dala_lig_C"/>
    <property type="match status" value="1"/>
</dbReference>
<organism evidence="5 6">
    <name type="scientific">Candidatus Kutchimonas denitrificans</name>
    <dbReference type="NCBI Taxonomy" id="3056748"/>
    <lineage>
        <taxon>Bacteria</taxon>
        <taxon>Pseudomonadati</taxon>
        <taxon>Gemmatimonadota</taxon>
        <taxon>Gemmatimonadia</taxon>
        <taxon>Candidatus Palauibacterales</taxon>
        <taxon>Candidatus Palauibacteraceae</taxon>
        <taxon>Candidatus Kutchimonas</taxon>
    </lineage>
</organism>
<feature type="domain" description="ATP-grasp" evidence="4">
    <location>
        <begin position="109"/>
        <end position="316"/>
    </location>
</feature>
<evidence type="ECO:0000313" key="5">
    <source>
        <dbReference type="EMBL" id="NIR75464.1"/>
    </source>
</evidence>
<sequence>MVVVDEIAEKEAAATGMAAPSQSTVRIIEALRQLGYETVELALQEHRIHEWVKRLASDRFDFAFNLCETVAGHAEGEHLAAATMELLKLPKTGASAATLLYCLDKDRCAAVLRSHGIPVPDWALVYTQDAPPADWNQFPAIVKPAADDASNGVHPGSVVESAGELAGALERIRPHWKRAVVQQFIEGREINLAIVGNHLLPPAEIDFSRLPDDSPPIVSFEAKWMTGSPEDLGTQPICPAPLSDNEARRLQLLAGRAWALMEGRGYARVDIRIAADGAPYVIDINPNPDLSVDAGLARQARVAGWSFTDLIHRIVDSALATNGKATAEREWVFLRPVEKLGDAR</sequence>
<dbReference type="AlphaFoldDB" id="A0AAE5CDB6"/>
<accession>A0AAE5CDB6</accession>
<comment type="caution">
    <text evidence="5">The sequence shown here is derived from an EMBL/GenBank/DDBJ whole genome shotgun (WGS) entry which is preliminary data.</text>
</comment>
<protein>
    <submittedName>
        <fullName evidence="5">D-alanine--D-alanine ligase</fullName>
    </submittedName>
</protein>
<dbReference type="PANTHER" id="PTHR23132:SF23">
    <property type="entry name" value="D-ALANINE--D-ALANINE LIGASE B"/>
    <property type="match status" value="1"/>
</dbReference>
<dbReference type="GO" id="GO:0046872">
    <property type="term" value="F:metal ion binding"/>
    <property type="evidence" value="ECO:0007669"/>
    <property type="project" value="InterPro"/>
</dbReference>
<dbReference type="GO" id="GO:0008716">
    <property type="term" value="F:D-alanine-D-alanine ligase activity"/>
    <property type="evidence" value="ECO:0007669"/>
    <property type="project" value="InterPro"/>
</dbReference>
<dbReference type="EMBL" id="JAACAK010000083">
    <property type="protein sequence ID" value="NIR75464.1"/>
    <property type="molecule type" value="Genomic_DNA"/>
</dbReference>
<comment type="similarity">
    <text evidence="1">Belongs to the D-alanine--D-alanine ligase family.</text>
</comment>
<evidence type="ECO:0000259" key="4">
    <source>
        <dbReference type="PROSITE" id="PS50975"/>
    </source>
</evidence>
<dbReference type="InterPro" id="IPR013815">
    <property type="entry name" value="ATP_grasp_subdomain_1"/>
</dbReference>
<dbReference type="PANTHER" id="PTHR23132">
    <property type="entry name" value="D-ALANINE--D-ALANINE LIGASE"/>
    <property type="match status" value="1"/>
</dbReference>
<evidence type="ECO:0000256" key="1">
    <source>
        <dbReference type="ARBA" id="ARBA00010871"/>
    </source>
</evidence>
<dbReference type="Gene3D" id="3.30.1490.20">
    <property type="entry name" value="ATP-grasp fold, A domain"/>
    <property type="match status" value="1"/>
</dbReference>
<keyword evidence="3" id="KW-0067">ATP-binding</keyword>